<reference evidence="6 7" key="1">
    <citation type="submission" date="2020-04" db="EMBL/GenBank/DDBJ databases">
        <title>Metagenomic profiling of ammonia- and methane-oxidizing microorganisms in a Dutch drinking water treatment plant.</title>
        <authorList>
            <person name="Poghosyan L."/>
            <person name="Leucker S."/>
        </authorList>
    </citation>
    <scope>NUCLEOTIDE SEQUENCE [LARGE SCALE GENOMIC DNA]</scope>
    <source>
        <strain evidence="6">S-RSF-IL-03</strain>
    </source>
</reference>
<accession>A0A849SGY9</accession>
<dbReference type="InterPro" id="IPR036909">
    <property type="entry name" value="Cyt_c-like_dom_sf"/>
</dbReference>
<evidence type="ECO:0000256" key="2">
    <source>
        <dbReference type="ARBA" id="ARBA00022723"/>
    </source>
</evidence>
<evidence type="ECO:0000256" key="1">
    <source>
        <dbReference type="ARBA" id="ARBA00022617"/>
    </source>
</evidence>
<comment type="caution">
    <text evidence="6">The sequence shown here is derived from an EMBL/GenBank/DDBJ whole genome shotgun (WGS) entry which is preliminary data.</text>
</comment>
<dbReference type="EMBL" id="JABFRW010000015">
    <property type="protein sequence ID" value="NOT32823.1"/>
    <property type="molecule type" value="Genomic_DNA"/>
</dbReference>
<evidence type="ECO:0000313" key="7">
    <source>
        <dbReference type="Proteomes" id="UP000580839"/>
    </source>
</evidence>
<dbReference type="PROSITE" id="PS51257">
    <property type="entry name" value="PROKAR_LIPOPROTEIN"/>
    <property type="match status" value="1"/>
</dbReference>
<name>A0A849SGY9_UNCEI</name>
<dbReference type="PROSITE" id="PS51007">
    <property type="entry name" value="CYTC"/>
    <property type="match status" value="1"/>
</dbReference>
<evidence type="ECO:0000259" key="5">
    <source>
        <dbReference type="PROSITE" id="PS51007"/>
    </source>
</evidence>
<gene>
    <name evidence="6" type="ORF">HOP12_01500</name>
</gene>
<protein>
    <submittedName>
        <fullName evidence="6">Thiol oxidoreductase</fullName>
    </submittedName>
</protein>
<evidence type="ECO:0000313" key="6">
    <source>
        <dbReference type="EMBL" id="NOT32823.1"/>
    </source>
</evidence>
<keyword evidence="1 4" id="KW-0349">Heme</keyword>
<keyword evidence="2 4" id="KW-0479">Metal-binding</keyword>
<proteinExistence type="predicted"/>
<dbReference type="PANTHER" id="PTHR30600:SF4">
    <property type="entry name" value="CYTOCHROME C DOMAIN-CONTAINING PROTEIN"/>
    <property type="match status" value="1"/>
</dbReference>
<dbReference type="Proteomes" id="UP000580839">
    <property type="component" value="Unassembled WGS sequence"/>
</dbReference>
<dbReference type="PANTHER" id="PTHR30600">
    <property type="entry name" value="CYTOCHROME C PEROXIDASE-RELATED"/>
    <property type="match status" value="1"/>
</dbReference>
<organism evidence="6 7">
    <name type="scientific">Eiseniibacteriota bacterium</name>
    <dbReference type="NCBI Taxonomy" id="2212470"/>
    <lineage>
        <taxon>Bacteria</taxon>
        <taxon>Candidatus Eiseniibacteriota</taxon>
    </lineage>
</organism>
<sequence length="422" mass="44014">MSKLPDLVLRPAALALLLALGFGLVACDRLLTTAPDGGDLFDSPIDGLSPAELAAFVEGDAQFGRPFSPVQGLGPIFNNVSCASCHSGDGRGRPENALTRFSRGTDLALDEGGPQLQNQAIPGAEAEALPAGVDHSLRLPPPVFGVGLIEAIPEADIVALEDPDDLNGDGISGRANRVAPPAFLAAHGSTAAIGRRVGESRAGGGGALVLGRFSRKAQVASIFDQTVAAYHQDIGITTEFLPVENHNPLASVATTIADRVADPELGTPEVLAVVGYLRMLAPPTPGPLTGTRPRGREVFATVGCAGCHVPSFRTGSAGIPALSNRPVELYSDLLLHDMGEELADHRPDGDANGFEWRTAPLWGTRVMREFLNGQAFLLHDGRARSVAEAISAHGGEAAASRDAYRALSEADRAALIDFVESR</sequence>
<dbReference type="GO" id="GO:0020037">
    <property type="term" value="F:heme binding"/>
    <property type="evidence" value="ECO:0007669"/>
    <property type="project" value="InterPro"/>
</dbReference>
<dbReference type="Gene3D" id="1.10.760.10">
    <property type="entry name" value="Cytochrome c-like domain"/>
    <property type="match status" value="1"/>
</dbReference>
<evidence type="ECO:0000256" key="3">
    <source>
        <dbReference type="ARBA" id="ARBA00023004"/>
    </source>
</evidence>
<evidence type="ECO:0000256" key="4">
    <source>
        <dbReference type="PROSITE-ProRule" id="PRU00433"/>
    </source>
</evidence>
<dbReference type="InterPro" id="IPR009056">
    <property type="entry name" value="Cyt_c-like_dom"/>
</dbReference>
<dbReference type="GO" id="GO:0046872">
    <property type="term" value="F:metal ion binding"/>
    <property type="evidence" value="ECO:0007669"/>
    <property type="project" value="UniProtKB-KW"/>
</dbReference>
<dbReference type="InterPro" id="IPR010538">
    <property type="entry name" value="DHOR"/>
</dbReference>
<dbReference type="GO" id="GO:0009055">
    <property type="term" value="F:electron transfer activity"/>
    <property type="evidence" value="ECO:0007669"/>
    <property type="project" value="InterPro"/>
</dbReference>
<dbReference type="GO" id="GO:0004130">
    <property type="term" value="F:cytochrome-c peroxidase activity"/>
    <property type="evidence" value="ECO:0007669"/>
    <property type="project" value="TreeGrafter"/>
</dbReference>
<dbReference type="Pfam" id="PF06537">
    <property type="entry name" value="DHOR"/>
    <property type="match status" value="2"/>
</dbReference>
<keyword evidence="3 4" id="KW-0408">Iron</keyword>
<dbReference type="AlphaFoldDB" id="A0A849SGY9"/>
<dbReference type="InterPro" id="IPR051395">
    <property type="entry name" value="Cytochrome_c_Peroxidase/MauG"/>
</dbReference>
<feature type="domain" description="Cytochrome c" evidence="5">
    <location>
        <begin position="290"/>
        <end position="422"/>
    </location>
</feature>
<dbReference type="SUPFAM" id="SSF46626">
    <property type="entry name" value="Cytochrome c"/>
    <property type="match status" value="1"/>
</dbReference>